<dbReference type="InterPro" id="IPR050297">
    <property type="entry name" value="LipidA_mod_glycosyltrf_83"/>
</dbReference>
<dbReference type="PANTHER" id="PTHR33908">
    <property type="entry name" value="MANNOSYLTRANSFERASE YKCB-RELATED"/>
    <property type="match status" value="1"/>
</dbReference>
<organism evidence="10 11">
    <name type="scientific">Candidatus Omnitrophus magneticus</name>
    <dbReference type="NCBI Taxonomy" id="1609969"/>
    <lineage>
        <taxon>Bacteria</taxon>
        <taxon>Pseudomonadati</taxon>
        <taxon>Candidatus Omnitrophota</taxon>
        <taxon>Candidatus Omnitrophus</taxon>
    </lineage>
</organism>
<feature type="transmembrane region" description="Helical" evidence="8">
    <location>
        <begin position="15"/>
        <end position="35"/>
    </location>
</feature>
<dbReference type="InterPro" id="IPR038731">
    <property type="entry name" value="RgtA/B/C-like"/>
</dbReference>
<evidence type="ECO:0000256" key="2">
    <source>
        <dbReference type="ARBA" id="ARBA00022475"/>
    </source>
</evidence>
<evidence type="ECO:0000256" key="1">
    <source>
        <dbReference type="ARBA" id="ARBA00004651"/>
    </source>
</evidence>
<feature type="transmembrane region" description="Helical" evidence="8">
    <location>
        <begin position="312"/>
        <end position="339"/>
    </location>
</feature>
<protein>
    <recommendedName>
        <fullName evidence="9">PA14 domain-containing protein</fullName>
    </recommendedName>
</protein>
<feature type="transmembrane region" description="Helical" evidence="8">
    <location>
        <begin position="143"/>
        <end position="160"/>
    </location>
</feature>
<gene>
    <name evidence="10" type="ORF">OMAG_002240</name>
</gene>
<feature type="transmembrane region" description="Helical" evidence="8">
    <location>
        <begin position="121"/>
        <end position="137"/>
    </location>
</feature>
<evidence type="ECO:0000256" key="8">
    <source>
        <dbReference type="SAM" id="Phobius"/>
    </source>
</evidence>
<dbReference type="PATRIC" id="fig|1609969.3.peg.2393"/>
<reference evidence="10 11" key="1">
    <citation type="submission" date="2015-02" db="EMBL/GenBank/DDBJ databases">
        <title>Single-cell genomics of uncultivated deep-branching MTB reveals a conserved set of magnetosome genes.</title>
        <authorList>
            <person name="Kolinko S."/>
            <person name="Richter M."/>
            <person name="Glockner F.O."/>
            <person name="Brachmann A."/>
            <person name="Schuler D."/>
        </authorList>
    </citation>
    <scope>NUCLEOTIDE SEQUENCE [LARGE SCALE GENOMIC DNA]</scope>
    <source>
        <strain evidence="10">SKK-01</strain>
    </source>
</reference>
<dbReference type="SUPFAM" id="SSF56988">
    <property type="entry name" value="Anthrax protective antigen"/>
    <property type="match status" value="1"/>
</dbReference>
<dbReference type="Proteomes" id="UP000033428">
    <property type="component" value="Unassembled WGS sequence"/>
</dbReference>
<dbReference type="Pfam" id="PF13231">
    <property type="entry name" value="PMT_2"/>
    <property type="match status" value="1"/>
</dbReference>
<feature type="transmembrane region" description="Helical" evidence="8">
    <location>
        <begin position="93"/>
        <end position="114"/>
    </location>
</feature>
<dbReference type="GO" id="GO:0009103">
    <property type="term" value="P:lipopolysaccharide biosynthetic process"/>
    <property type="evidence" value="ECO:0007669"/>
    <property type="project" value="UniProtKB-ARBA"/>
</dbReference>
<dbReference type="Pfam" id="PF07691">
    <property type="entry name" value="PA14"/>
    <property type="match status" value="1"/>
</dbReference>
<keyword evidence="2" id="KW-1003">Cell membrane</keyword>
<accession>A0A0F0CKW4</accession>
<dbReference type="InterPro" id="IPR011658">
    <property type="entry name" value="PA14_dom"/>
</dbReference>
<keyword evidence="11" id="KW-1185">Reference proteome</keyword>
<evidence type="ECO:0000256" key="5">
    <source>
        <dbReference type="ARBA" id="ARBA00022692"/>
    </source>
</evidence>
<keyword evidence="3" id="KW-0328">Glycosyltransferase</keyword>
<feature type="transmembrane region" description="Helical" evidence="8">
    <location>
        <begin position="190"/>
        <end position="208"/>
    </location>
</feature>
<proteinExistence type="predicted"/>
<feature type="domain" description="PA14" evidence="9">
    <location>
        <begin position="547"/>
        <end position="678"/>
    </location>
</feature>
<evidence type="ECO:0000313" key="10">
    <source>
        <dbReference type="EMBL" id="KJJ83882.1"/>
    </source>
</evidence>
<keyword evidence="7 8" id="KW-0472">Membrane</keyword>
<feature type="transmembrane region" description="Helical" evidence="8">
    <location>
        <begin position="220"/>
        <end position="244"/>
    </location>
</feature>
<dbReference type="PANTHER" id="PTHR33908:SF11">
    <property type="entry name" value="MEMBRANE PROTEIN"/>
    <property type="match status" value="1"/>
</dbReference>
<sequence length="681" mass="78940">MDLNIFDRINSDKRYSFLCVAFLIIIFLCISIFSAKDKSLTYDEPQHIRYGAQMLKGDSSRFDDSKMPVSVLNTFPIATLSKMGIRPVEHVNLILRIPTMIIAAIGGIILYFWARRIYNPVSAIFTLALYVFCPNITAFSQVVTTDMAITVLFFASVYFFRMFLNRANWTILCLCALVTGIAQLTKYTAVYLFIIYFVIILFVKLGRIKTAIQSARYSNIGKWFVWFFVFIVIVIFIINAGFLFNKTFTLYKSFDFKSEMFIRLKPLLNNIPVPVPYPYLEGLDWVRHNDVSGFWRANIYLLGDISRMGWKYYYFIALLFKMPIGQIVLIFLALFLSLSKKIKINFKQDDIFIIVPVVFSLIYFNFFFYTYTGIRFILPMFPFLFLYSGRVFFYALSGRPGRLMKYSIFALFVWACISSISYFPHYLSYFNELVGDRKNSYKFLADSNLDWGQNKLYLEKYLDEHDAEQFMVNPSGPLAGKIIVSANDLVGITAPVDVYEWLNKNYEPIEHIAYSWLVFDISKEDVKKYIGESVKLFAEEVQPSNLSKGLGFSCELSNGSSRVLGKTENIHADGSAFTKIQQPIKYFWKGFLKVENTGEYVLSLISYGPSRLYLNDRLYIDNYGGSIPHHKIRKSAIFQLEQGYYPIVFEFTSQSFDAIFDVEMKSFDSMETINLQDKLFS</sequence>
<keyword evidence="5 8" id="KW-0812">Transmembrane</keyword>
<comment type="caution">
    <text evidence="10">The sequence shown here is derived from an EMBL/GenBank/DDBJ whole genome shotgun (WGS) entry which is preliminary data.</text>
</comment>
<keyword evidence="6 8" id="KW-1133">Transmembrane helix</keyword>
<keyword evidence="4" id="KW-0808">Transferase</keyword>
<evidence type="ECO:0000256" key="6">
    <source>
        <dbReference type="ARBA" id="ARBA00022989"/>
    </source>
</evidence>
<evidence type="ECO:0000256" key="7">
    <source>
        <dbReference type="ARBA" id="ARBA00023136"/>
    </source>
</evidence>
<comment type="subcellular location">
    <subcellularLocation>
        <location evidence="1">Cell membrane</location>
        <topology evidence="1">Multi-pass membrane protein</topology>
    </subcellularLocation>
</comment>
<dbReference type="GO" id="GO:0005886">
    <property type="term" value="C:plasma membrane"/>
    <property type="evidence" value="ECO:0007669"/>
    <property type="project" value="UniProtKB-SubCell"/>
</dbReference>
<feature type="transmembrane region" description="Helical" evidence="8">
    <location>
        <begin position="376"/>
        <end position="396"/>
    </location>
</feature>
<dbReference type="GO" id="GO:0016763">
    <property type="term" value="F:pentosyltransferase activity"/>
    <property type="evidence" value="ECO:0007669"/>
    <property type="project" value="TreeGrafter"/>
</dbReference>
<feature type="transmembrane region" description="Helical" evidence="8">
    <location>
        <begin position="408"/>
        <end position="427"/>
    </location>
</feature>
<evidence type="ECO:0000256" key="4">
    <source>
        <dbReference type="ARBA" id="ARBA00022679"/>
    </source>
</evidence>
<dbReference type="InterPro" id="IPR037524">
    <property type="entry name" value="PA14/GLEYA"/>
</dbReference>
<evidence type="ECO:0000256" key="3">
    <source>
        <dbReference type="ARBA" id="ARBA00022676"/>
    </source>
</evidence>
<dbReference type="AlphaFoldDB" id="A0A0F0CKW4"/>
<feature type="transmembrane region" description="Helical" evidence="8">
    <location>
        <begin position="351"/>
        <end position="370"/>
    </location>
</feature>
<evidence type="ECO:0000259" key="9">
    <source>
        <dbReference type="PROSITE" id="PS51820"/>
    </source>
</evidence>
<evidence type="ECO:0000313" key="11">
    <source>
        <dbReference type="Proteomes" id="UP000033428"/>
    </source>
</evidence>
<name>A0A0F0CKW4_9BACT</name>
<dbReference type="EMBL" id="JYNY01000456">
    <property type="protein sequence ID" value="KJJ83882.1"/>
    <property type="molecule type" value="Genomic_DNA"/>
</dbReference>
<dbReference type="PROSITE" id="PS51820">
    <property type="entry name" value="PA14"/>
    <property type="match status" value="1"/>
</dbReference>